<reference evidence="1" key="1">
    <citation type="submission" date="2018-05" db="EMBL/GenBank/DDBJ databases">
        <title>Algibacter marinivivus sp. nov., isolated from sample around a algae.</title>
        <authorList>
            <person name="Zhong X."/>
        </authorList>
    </citation>
    <scope>NUCLEOTIDE SEQUENCE [LARGE SCALE GENOMIC DNA]</scope>
    <source>
        <strain evidence="1">ZY111</strain>
    </source>
</reference>
<keyword evidence="2" id="KW-1185">Reference proteome</keyword>
<dbReference type="NCBIfam" id="NF033487">
    <property type="entry name" value="Lacal_2735_fam"/>
    <property type="match status" value="1"/>
</dbReference>
<sequence length="58" mass="6800">MFGLFKKKSKLEKLEDKFKKLMKEWHELSTINRSASDEKYAEAQIIAEQINALRNEAA</sequence>
<name>A0A2U2X4Q9_9FLAO</name>
<dbReference type="AlphaFoldDB" id="A0A2U2X4Q9"/>
<evidence type="ECO:0000313" key="1">
    <source>
        <dbReference type="EMBL" id="PWH82762.1"/>
    </source>
</evidence>
<evidence type="ECO:0008006" key="3">
    <source>
        <dbReference type="Google" id="ProtNLM"/>
    </source>
</evidence>
<dbReference type="EMBL" id="QFRI01000002">
    <property type="protein sequence ID" value="PWH82762.1"/>
    <property type="molecule type" value="Genomic_DNA"/>
</dbReference>
<reference evidence="1" key="2">
    <citation type="submission" date="2018-05" db="EMBL/GenBank/DDBJ databases">
        <authorList>
            <person name="Lanie J.A."/>
            <person name="Ng W.-L."/>
            <person name="Kazmierczak K.M."/>
            <person name="Andrzejewski T.M."/>
            <person name="Davidsen T.M."/>
            <person name="Wayne K.J."/>
            <person name="Tettelin H."/>
            <person name="Glass J.I."/>
            <person name="Rusch D."/>
            <person name="Podicherti R."/>
            <person name="Tsui H.-C.T."/>
            <person name="Winkler M.E."/>
        </authorList>
    </citation>
    <scope>NUCLEOTIDE SEQUENCE [LARGE SCALE GENOMIC DNA]</scope>
    <source>
        <strain evidence="1">ZY111</strain>
    </source>
</reference>
<protein>
    <recommendedName>
        <fullName evidence="3">Lacal_2735 family protein</fullName>
    </recommendedName>
</protein>
<comment type="caution">
    <text evidence="1">The sequence shown here is derived from an EMBL/GenBank/DDBJ whole genome shotgun (WGS) entry which is preliminary data.</text>
</comment>
<dbReference type="InterPro" id="IPR045493">
    <property type="entry name" value="DUF6435"/>
</dbReference>
<evidence type="ECO:0000313" key="2">
    <source>
        <dbReference type="Proteomes" id="UP000245375"/>
    </source>
</evidence>
<accession>A0A2U2X4Q9</accession>
<proteinExistence type="predicted"/>
<gene>
    <name evidence="1" type="ORF">DIS18_11045</name>
</gene>
<organism evidence="1 2">
    <name type="scientific">Algibacter marinivivus</name>
    <dbReference type="NCBI Taxonomy" id="2100723"/>
    <lineage>
        <taxon>Bacteria</taxon>
        <taxon>Pseudomonadati</taxon>
        <taxon>Bacteroidota</taxon>
        <taxon>Flavobacteriia</taxon>
        <taxon>Flavobacteriales</taxon>
        <taxon>Flavobacteriaceae</taxon>
        <taxon>Algibacter</taxon>
    </lineage>
</organism>
<dbReference type="Proteomes" id="UP000245375">
    <property type="component" value="Unassembled WGS sequence"/>
</dbReference>
<dbReference type="RefSeq" id="WP_109353117.1">
    <property type="nucleotide sequence ID" value="NZ_QFRI01000002.1"/>
</dbReference>